<feature type="transmembrane region" description="Helical" evidence="1">
    <location>
        <begin position="271"/>
        <end position="290"/>
    </location>
</feature>
<evidence type="ECO:0000313" key="4">
    <source>
        <dbReference type="Proteomes" id="UP001595906"/>
    </source>
</evidence>
<feature type="transmembrane region" description="Helical" evidence="1">
    <location>
        <begin position="52"/>
        <end position="76"/>
    </location>
</feature>
<feature type="domain" description="Heparan-alpha-glucosaminide N-acetyltransferase catalytic" evidence="2">
    <location>
        <begin position="10"/>
        <end position="221"/>
    </location>
</feature>
<feature type="transmembrane region" description="Helical" evidence="1">
    <location>
        <begin position="225"/>
        <end position="243"/>
    </location>
</feature>
<evidence type="ECO:0000259" key="2">
    <source>
        <dbReference type="Pfam" id="PF07786"/>
    </source>
</evidence>
<feature type="transmembrane region" description="Helical" evidence="1">
    <location>
        <begin position="185"/>
        <end position="213"/>
    </location>
</feature>
<feature type="transmembrane region" description="Helical" evidence="1">
    <location>
        <begin position="119"/>
        <end position="137"/>
    </location>
</feature>
<name>A0ABV8PWE9_9BACT</name>
<protein>
    <submittedName>
        <fullName evidence="3">DUF1624 domain-containing protein</fullName>
    </submittedName>
</protein>
<comment type="caution">
    <text evidence="3">The sequence shown here is derived from an EMBL/GenBank/DDBJ whole genome shotgun (WGS) entry which is preliminary data.</text>
</comment>
<dbReference type="PANTHER" id="PTHR40407">
    <property type="entry name" value="MEMBRANE PROTEIN-LIKE PROTEIN"/>
    <property type="match status" value="1"/>
</dbReference>
<dbReference type="PANTHER" id="PTHR40407:SF1">
    <property type="entry name" value="HEPARAN-ALPHA-GLUCOSAMINIDE N-ACETYLTRANSFERASE CATALYTIC DOMAIN-CONTAINING PROTEIN"/>
    <property type="match status" value="1"/>
</dbReference>
<keyword evidence="4" id="KW-1185">Reference proteome</keyword>
<dbReference type="RefSeq" id="WP_379014121.1">
    <property type="nucleotide sequence ID" value="NZ_JBHSDC010000022.1"/>
</dbReference>
<dbReference type="Pfam" id="PF07786">
    <property type="entry name" value="HGSNAT_cat"/>
    <property type="match status" value="1"/>
</dbReference>
<evidence type="ECO:0000256" key="1">
    <source>
        <dbReference type="SAM" id="Phobius"/>
    </source>
</evidence>
<gene>
    <name evidence="3" type="ORF">ACFOW1_10475</name>
</gene>
<feature type="transmembrane region" description="Helical" evidence="1">
    <location>
        <begin position="96"/>
        <end position="113"/>
    </location>
</feature>
<dbReference type="Proteomes" id="UP001595906">
    <property type="component" value="Unassembled WGS sequence"/>
</dbReference>
<keyword evidence="1" id="KW-1133">Transmembrane helix</keyword>
<reference evidence="4" key="1">
    <citation type="journal article" date="2019" name="Int. J. Syst. Evol. Microbiol.">
        <title>The Global Catalogue of Microorganisms (GCM) 10K type strain sequencing project: providing services to taxonomists for standard genome sequencing and annotation.</title>
        <authorList>
            <consortium name="The Broad Institute Genomics Platform"/>
            <consortium name="The Broad Institute Genome Sequencing Center for Infectious Disease"/>
            <person name="Wu L."/>
            <person name="Ma J."/>
        </authorList>
    </citation>
    <scope>NUCLEOTIDE SEQUENCE [LARGE SCALE GENOMIC DNA]</scope>
    <source>
        <strain evidence="4">CECT 8010</strain>
    </source>
</reference>
<feature type="transmembrane region" description="Helical" evidence="1">
    <location>
        <begin position="144"/>
        <end position="165"/>
    </location>
</feature>
<accession>A0ABV8PWE9</accession>
<dbReference type="EMBL" id="JBHSDC010000022">
    <property type="protein sequence ID" value="MFC4232317.1"/>
    <property type="molecule type" value="Genomic_DNA"/>
</dbReference>
<dbReference type="InterPro" id="IPR012429">
    <property type="entry name" value="HGSNAT_cat"/>
</dbReference>
<evidence type="ECO:0000313" key="3">
    <source>
        <dbReference type="EMBL" id="MFC4232317.1"/>
    </source>
</evidence>
<proteinExistence type="predicted"/>
<sequence>MATPTAHVKRIESIDILRGLVMIIMALDHLRDYLHIDANLHDPLDLLATTPILFFTRWITHFCAPVFVFLSGASIYLQSLRKTKKELSIFLLKRGLWLVFAEIFIVSFGVTFIPFYNFLFLQVIWAIGISMIVLGLVVHLRFEVILGIGLAIVLGHNLLDFPEAAVGFKPNLLWEFLHKGGIEKIFGITVFMFYPFVPWLGLMMLGYCTGIFFTSKFSVEQRKKILLQLGFGLIATFVIVRFINVYGDPLPWAKQQQPFYTFLSFIKVQKYPPSLLYMCITIGPALLFLASIEKVQNGVTDVLRTYGRTAFFYYLLHFYLAHIICGVAFFLRGHTWHQAFEAAKAFPFLFQIGGEGYSLTVVYIVWICLVASLYPLCKWYDGYKTSHKEKRWLSYL</sequence>
<feature type="transmembrane region" description="Helical" evidence="1">
    <location>
        <begin position="311"/>
        <end position="331"/>
    </location>
</feature>
<organism evidence="3 4">
    <name type="scientific">Parasediminibacterium paludis</name>
    <dbReference type="NCBI Taxonomy" id="908966"/>
    <lineage>
        <taxon>Bacteria</taxon>
        <taxon>Pseudomonadati</taxon>
        <taxon>Bacteroidota</taxon>
        <taxon>Chitinophagia</taxon>
        <taxon>Chitinophagales</taxon>
        <taxon>Chitinophagaceae</taxon>
        <taxon>Parasediminibacterium</taxon>
    </lineage>
</organism>
<keyword evidence="1" id="KW-0472">Membrane</keyword>
<keyword evidence="1" id="KW-0812">Transmembrane</keyword>
<feature type="transmembrane region" description="Helical" evidence="1">
    <location>
        <begin position="356"/>
        <end position="377"/>
    </location>
</feature>